<gene>
    <name evidence="1" type="ORF">CO661_27020</name>
</gene>
<organism evidence="1 2">
    <name type="scientific">Rhizobium fredii</name>
    <name type="common">Sinorhizobium fredii</name>
    <dbReference type="NCBI Taxonomy" id="380"/>
    <lineage>
        <taxon>Bacteria</taxon>
        <taxon>Pseudomonadati</taxon>
        <taxon>Pseudomonadota</taxon>
        <taxon>Alphaproteobacteria</taxon>
        <taxon>Hyphomicrobiales</taxon>
        <taxon>Rhizobiaceae</taxon>
        <taxon>Sinorhizobium/Ensifer group</taxon>
        <taxon>Sinorhizobium</taxon>
    </lineage>
</organism>
<evidence type="ECO:0000313" key="2">
    <source>
        <dbReference type="Proteomes" id="UP000220353"/>
    </source>
</evidence>
<dbReference type="RefSeq" id="WP_097587654.1">
    <property type="nucleotide sequence ID" value="NZ_NWTC01000028.1"/>
</dbReference>
<dbReference type="Proteomes" id="UP000220353">
    <property type="component" value="Unassembled WGS sequence"/>
</dbReference>
<reference evidence="1 2" key="1">
    <citation type="submission" date="2017-09" db="EMBL/GenBank/DDBJ databases">
        <title>Comparative genomics of rhizobia isolated from Phaseolus vulgaris in China.</title>
        <authorList>
            <person name="Tong W."/>
        </authorList>
    </citation>
    <scope>NUCLEOTIDE SEQUENCE [LARGE SCALE GENOMIC DNA]</scope>
    <source>
        <strain evidence="1 2">PCH1</strain>
    </source>
</reference>
<sequence length="85" mass="9661">MDLKSLRKMESLPPSMQVHSRSDDETVVVIVKLRENVQFPSYVTPRAKISDRMFSAQMRAGDLVRLEKDPAVESMSLSRSLPVIE</sequence>
<evidence type="ECO:0000313" key="1">
    <source>
        <dbReference type="EMBL" id="PDT44744.1"/>
    </source>
</evidence>
<dbReference type="AlphaFoldDB" id="A0A2A6LQ64"/>
<dbReference type="EMBL" id="NWTC01000028">
    <property type="protein sequence ID" value="PDT44744.1"/>
    <property type="molecule type" value="Genomic_DNA"/>
</dbReference>
<accession>A0A2A6LQ64</accession>
<proteinExistence type="predicted"/>
<protein>
    <submittedName>
        <fullName evidence="1">Uncharacterized protein</fullName>
    </submittedName>
</protein>
<name>A0A2A6LQ64_RHIFR</name>
<comment type="caution">
    <text evidence="1">The sequence shown here is derived from an EMBL/GenBank/DDBJ whole genome shotgun (WGS) entry which is preliminary data.</text>
</comment>